<sequence length="551" mass="62209">MSDKHAIRVSGFLSMTVMFPWMRRGIPRRCRCLLHSAVQLLCCAFAVLIFVLLFILFFRAILIQHRLDVELGARPEETKDLVDEARSMERAERLAGALKIPTISYKTDQQETQAFLALHDYLEKNFPTIHSHPAVKREIVNELSLLYTIHGTKSGNAPYLLASHLDVVPVNEKGWSYPPFGGIIVNNTYIYGRGAIDDKGGVLGILEALEYLLEQGYRPHRTFYIAFGHDEEARKRGAQEIANLLLRRGVKQLDFVLDEGFPVSDELIPGTSRPVAMVGVSEKGTATVELSVSGTPGHSSFPPAESAIGILSAALSRLEQNPLPSMFGYGPEKNMFEYIAPHVSSFYKTVYSNLWFFGKMMEYKMESQPITNAFVRTTTAITLFHGGVKENIVPPSATAVVNFRVHPAQTVNEVLDYTRNIIADPRVQLKVKRSRESHPVSPHGPHSMQYQMVSTSIRQIFRQAIVVPGKDKDTVFIANTDTRWYLNFTTNLYRFLPTMVKLSDVPRYHGNNERISVEHYNQAVNFYYRVMKNADLLLLNGHTTRPFAAEL</sequence>
<protein>
    <submittedName>
        <fullName evidence="31">N-fatty-acyl-amino acid synthase/hydrolase PM20D1</fullName>
    </submittedName>
</protein>
<dbReference type="Pfam" id="PF07687">
    <property type="entry name" value="M20_dimer"/>
    <property type="match status" value="1"/>
</dbReference>
<dbReference type="SUPFAM" id="SSF55031">
    <property type="entry name" value="Bacterial exopeptidase dimerisation domain"/>
    <property type="match status" value="1"/>
</dbReference>
<evidence type="ECO:0000256" key="22">
    <source>
        <dbReference type="ARBA" id="ARBA00048827"/>
    </source>
</evidence>
<evidence type="ECO:0000256" key="12">
    <source>
        <dbReference type="ARBA" id="ARBA00047866"/>
    </source>
</evidence>
<evidence type="ECO:0000256" key="7">
    <source>
        <dbReference type="ARBA" id="ARBA00034698"/>
    </source>
</evidence>
<gene>
    <name evidence="31" type="ORF">KUF71_026047</name>
</gene>
<evidence type="ECO:0000256" key="29">
    <source>
        <dbReference type="SAM" id="Phobius"/>
    </source>
</evidence>
<feature type="binding site" evidence="28">
    <location>
        <position position="197"/>
    </location>
    <ligand>
        <name>Zn(2+)</name>
        <dbReference type="ChEBI" id="CHEBI:29105"/>
        <label>1</label>
    </ligand>
</feature>
<dbReference type="EMBL" id="JAHWGI010000666">
    <property type="protein sequence ID" value="KAK3917035.1"/>
    <property type="molecule type" value="Genomic_DNA"/>
</dbReference>
<comment type="catalytic activity">
    <reaction evidence="22">
        <text>N-(9Z-octadecenoyl)-L-leucine + H2O = L-leucine + (9Z)-octadecenoate</text>
        <dbReference type="Rhea" id="RHEA:51360"/>
        <dbReference type="ChEBI" id="CHEBI:15377"/>
        <dbReference type="ChEBI" id="CHEBI:30823"/>
        <dbReference type="ChEBI" id="CHEBI:57427"/>
        <dbReference type="ChEBI" id="CHEBI:134035"/>
    </reaction>
    <physiologicalReaction direction="left-to-right" evidence="22">
        <dbReference type="Rhea" id="RHEA:51361"/>
    </physiologicalReaction>
    <physiologicalReaction direction="right-to-left" evidence="22">
        <dbReference type="Rhea" id="RHEA:51362"/>
    </physiologicalReaction>
</comment>
<evidence type="ECO:0000256" key="18">
    <source>
        <dbReference type="ARBA" id="ARBA00048579"/>
    </source>
</evidence>
<keyword evidence="29" id="KW-1133">Transmembrane helix</keyword>
<dbReference type="PIRSF" id="PIRSF037217">
    <property type="entry name" value="Carboxypeptidase_S"/>
    <property type="match status" value="1"/>
</dbReference>
<keyword evidence="6 28" id="KW-0862">Zinc</keyword>
<keyword evidence="5" id="KW-0378">Hydrolase</keyword>
<evidence type="ECO:0000256" key="19">
    <source>
        <dbReference type="ARBA" id="ARBA00048597"/>
    </source>
</evidence>
<feature type="binding site" evidence="28">
    <location>
        <position position="197"/>
    </location>
    <ligand>
        <name>Zn(2+)</name>
        <dbReference type="ChEBI" id="CHEBI:29105"/>
        <label>2</label>
    </ligand>
</feature>
<comment type="catalytic activity">
    <reaction evidence="13">
        <text>(5Z,8Z,11Z,14Z)-eicosatetraenoate + L-phenylalanine = N-(5Z,8Z,11Z,14Z-eicosatetraenoyl)-L-phenylalanine + H2O</text>
        <dbReference type="Rhea" id="RHEA:51312"/>
        <dbReference type="ChEBI" id="CHEBI:15377"/>
        <dbReference type="ChEBI" id="CHEBI:32395"/>
        <dbReference type="ChEBI" id="CHEBI:58095"/>
        <dbReference type="ChEBI" id="CHEBI:134022"/>
    </reaction>
    <physiologicalReaction direction="left-to-right" evidence="13">
        <dbReference type="Rhea" id="RHEA:51313"/>
    </physiologicalReaction>
    <physiologicalReaction direction="right-to-left" evidence="13">
        <dbReference type="Rhea" id="RHEA:51314"/>
    </physiologicalReaction>
</comment>
<feature type="binding site" evidence="28">
    <location>
        <position position="164"/>
    </location>
    <ligand>
        <name>Zn(2+)</name>
        <dbReference type="ChEBI" id="CHEBI:29105"/>
        <label>2</label>
    </ligand>
</feature>
<evidence type="ECO:0000313" key="32">
    <source>
        <dbReference type="Proteomes" id="UP001219518"/>
    </source>
</evidence>
<comment type="catalytic activity">
    <reaction evidence="23">
        <text>an N-acyl-aromatic L-alpha-amino acid + H2O = an aromatic L-alpha-amino acid + a carboxylate</text>
        <dbReference type="Rhea" id="RHEA:54184"/>
        <dbReference type="ChEBI" id="CHEBI:15377"/>
        <dbReference type="ChEBI" id="CHEBI:29067"/>
        <dbReference type="ChEBI" id="CHEBI:84824"/>
        <dbReference type="ChEBI" id="CHEBI:138093"/>
        <dbReference type="EC" id="3.5.1.114"/>
    </reaction>
    <physiologicalReaction direction="left-to-right" evidence="23">
        <dbReference type="Rhea" id="RHEA:54185"/>
    </physiologicalReaction>
    <physiologicalReaction direction="right-to-left" evidence="23">
        <dbReference type="Rhea" id="RHEA:54186"/>
    </physiologicalReaction>
</comment>
<dbReference type="PANTHER" id="PTHR45962:SF1">
    <property type="entry name" value="N-FATTY-ACYL-AMINO ACID SYNTHASE_HYDROLASE PM20D1"/>
    <property type="match status" value="1"/>
</dbReference>
<comment type="catalytic activity">
    <reaction evidence="14">
        <text>N-hexadecanoyl-L-phenylalanine + H2O = hexadecanoate + L-phenylalanine</text>
        <dbReference type="Rhea" id="RHEA:64124"/>
        <dbReference type="ChEBI" id="CHEBI:7896"/>
        <dbReference type="ChEBI" id="CHEBI:15377"/>
        <dbReference type="ChEBI" id="CHEBI:58095"/>
        <dbReference type="ChEBI" id="CHEBI:149699"/>
    </reaction>
    <physiologicalReaction direction="left-to-right" evidence="14">
        <dbReference type="Rhea" id="RHEA:64125"/>
    </physiologicalReaction>
</comment>
<comment type="catalytic activity">
    <reaction evidence="20">
        <text>N-(9Z-octadecenoyl)-L-glutamine + H2O = L-glutamine + (9Z)-octadecenoate</text>
        <dbReference type="Rhea" id="RHEA:51356"/>
        <dbReference type="ChEBI" id="CHEBI:15377"/>
        <dbReference type="ChEBI" id="CHEBI:30823"/>
        <dbReference type="ChEBI" id="CHEBI:58359"/>
        <dbReference type="ChEBI" id="CHEBI:134033"/>
    </reaction>
    <physiologicalReaction direction="left-to-right" evidence="20">
        <dbReference type="Rhea" id="RHEA:51357"/>
    </physiologicalReaction>
</comment>
<evidence type="ECO:0000256" key="9">
    <source>
        <dbReference type="ARBA" id="ARBA00047450"/>
    </source>
</evidence>
<name>A0AAE1H942_9NEOP</name>
<dbReference type="CDD" id="cd05674">
    <property type="entry name" value="M20_yscS"/>
    <property type="match status" value="1"/>
</dbReference>
<evidence type="ECO:0000256" key="2">
    <source>
        <dbReference type="ARBA" id="ARBA00006247"/>
    </source>
</evidence>
<dbReference type="AlphaFoldDB" id="A0AAE1H942"/>
<comment type="pathway">
    <text evidence="7">Amino-acid metabolism.</text>
</comment>
<comment type="catalytic activity">
    <reaction evidence="16">
        <text>N-(9Z-octadecenoyl)-L-asparagine + H2O = L-asparagine + (9Z)-octadecenoate</text>
        <dbReference type="Rhea" id="RHEA:64136"/>
        <dbReference type="ChEBI" id="CHEBI:15377"/>
        <dbReference type="ChEBI" id="CHEBI:30823"/>
        <dbReference type="ChEBI" id="CHEBI:58048"/>
        <dbReference type="ChEBI" id="CHEBI:149730"/>
    </reaction>
    <physiologicalReaction direction="left-to-right" evidence="16">
        <dbReference type="Rhea" id="RHEA:64137"/>
    </physiologicalReaction>
</comment>
<evidence type="ECO:0000256" key="4">
    <source>
        <dbReference type="ARBA" id="ARBA00022723"/>
    </source>
</evidence>
<feature type="binding site" evidence="28">
    <location>
        <position position="232"/>
    </location>
    <ligand>
        <name>Zn(2+)</name>
        <dbReference type="ChEBI" id="CHEBI:29105"/>
        <label>1</label>
    </ligand>
</feature>
<feature type="binding site" evidence="28">
    <location>
        <position position="509"/>
    </location>
    <ligand>
        <name>Zn(2+)</name>
        <dbReference type="ChEBI" id="CHEBI:29105"/>
        <label>1</label>
    </ligand>
</feature>
<keyword evidence="4 28" id="KW-0479">Metal-binding</keyword>
<comment type="catalytic activity">
    <reaction evidence="12">
        <text>N-(9Z-octadecenoyl)-L-tyrosine + H2O = L-tyrosine + (9Z)-octadecenoate</text>
        <dbReference type="Rhea" id="RHEA:64184"/>
        <dbReference type="ChEBI" id="CHEBI:15377"/>
        <dbReference type="ChEBI" id="CHEBI:30823"/>
        <dbReference type="ChEBI" id="CHEBI:58315"/>
        <dbReference type="ChEBI" id="CHEBI:149734"/>
    </reaction>
    <physiologicalReaction direction="left-to-right" evidence="12">
        <dbReference type="Rhea" id="RHEA:64185"/>
    </physiologicalReaction>
</comment>
<dbReference type="InterPro" id="IPR002933">
    <property type="entry name" value="Peptidase_M20"/>
</dbReference>
<evidence type="ECO:0000256" key="28">
    <source>
        <dbReference type="PIRSR" id="PIRSR037217-2"/>
    </source>
</evidence>
<dbReference type="GO" id="GO:0046872">
    <property type="term" value="F:metal ion binding"/>
    <property type="evidence" value="ECO:0007669"/>
    <property type="project" value="UniProtKB-KW"/>
</dbReference>
<dbReference type="GO" id="GO:0006520">
    <property type="term" value="P:amino acid metabolic process"/>
    <property type="evidence" value="ECO:0007669"/>
    <property type="project" value="TreeGrafter"/>
</dbReference>
<comment type="similarity">
    <text evidence="2">Belongs to the peptidase M20A family.</text>
</comment>
<dbReference type="PANTHER" id="PTHR45962">
    <property type="entry name" value="N-FATTY-ACYL-AMINO ACID SYNTHASE/HYDROLASE PM20D1"/>
    <property type="match status" value="1"/>
</dbReference>
<feature type="transmembrane region" description="Helical" evidence="29">
    <location>
        <begin position="34"/>
        <end position="58"/>
    </location>
</feature>
<evidence type="ECO:0000256" key="6">
    <source>
        <dbReference type="ARBA" id="ARBA00022833"/>
    </source>
</evidence>
<keyword evidence="32" id="KW-1185">Reference proteome</keyword>
<dbReference type="GO" id="GO:0043604">
    <property type="term" value="P:amide biosynthetic process"/>
    <property type="evidence" value="ECO:0007669"/>
    <property type="project" value="TreeGrafter"/>
</dbReference>
<dbReference type="InterPro" id="IPR017141">
    <property type="entry name" value="Pept_M20_carboxypep"/>
</dbReference>
<comment type="catalytic activity">
    <reaction evidence="9">
        <text>(9Z)-octadecenoate + glycine = N-(9Z-octadecenoyl)glycine + H2O</text>
        <dbReference type="Rhea" id="RHEA:51316"/>
        <dbReference type="ChEBI" id="CHEBI:15377"/>
        <dbReference type="ChEBI" id="CHEBI:30823"/>
        <dbReference type="ChEBI" id="CHEBI:57305"/>
        <dbReference type="ChEBI" id="CHEBI:133992"/>
    </reaction>
    <physiologicalReaction direction="right-to-left" evidence="9">
        <dbReference type="Rhea" id="RHEA:51318"/>
    </physiologicalReaction>
</comment>
<dbReference type="InterPro" id="IPR047177">
    <property type="entry name" value="Pept_M20A"/>
</dbReference>
<reference evidence="31" key="2">
    <citation type="journal article" date="2023" name="BMC Genomics">
        <title>Pest status, molecular evolution, and epigenetic factors derived from the genome assembly of Frankliniella fusca, a thysanopteran phytovirus vector.</title>
        <authorList>
            <person name="Catto M.A."/>
            <person name="Labadie P.E."/>
            <person name="Jacobson A.L."/>
            <person name="Kennedy G.G."/>
            <person name="Srinivasan R."/>
            <person name="Hunt B.G."/>
        </authorList>
    </citation>
    <scope>NUCLEOTIDE SEQUENCE</scope>
    <source>
        <strain evidence="31">PL_HMW_Pooled</strain>
    </source>
</reference>
<evidence type="ECO:0000256" key="15">
    <source>
        <dbReference type="ARBA" id="ARBA00048145"/>
    </source>
</evidence>
<evidence type="ECO:0000256" key="20">
    <source>
        <dbReference type="ARBA" id="ARBA00048729"/>
    </source>
</evidence>
<comment type="caution">
    <text evidence="31">The sequence shown here is derived from an EMBL/GenBank/DDBJ whole genome shotgun (WGS) entry which is preliminary data.</text>
</comment>
<comment type="catalytic activity">
    <reaction evidence="17">
        <text>N-(5Z,8Z,11Z,14Z)-eicosatetraenoyl-glycine + H2O = (5Z,8Z,11Z,14Z)-eicosatetraenoate + glycine</text>
        <dbReference type="Rhea" id="RHEA:64108"/>
        <dbReference type="ChEBI" id="CHEBI:15377"/>
        <dbReference type="ChEBI" id="CHEBI:32395"/>
        <dbReference type="ChEBI" id="CHEBI:57305"/>
        <dbReference type="ChEBI" id="CHEBI:59002"/>
    </reaction>
    <physiologicalReaction direction="left-to-right" evidence="17">
        <dbReference type="Rhea" id="RHEA:64109"/>
    </physiologicalReaction>
    <physiologicalReaction direction="right-to-left" evidence="17">
        <dbReference type="Rhea" id="RHEA:64110"/>
    </physiologicalReaction>
</comment>
<dbReference type="Gene3D" id="1.10.150.900">
    <property type="match status" value="1"/>
</dbReference>
<evidence type="ECO:0000256" key="21">
    <source>
        <dbReference type="ARBA" id="ARBA00048822"/>
    </source>
</evidence>
<feature type="domain" description="Peptidase M20 dimerisation" evidence="30">
    <location>
        <begin position="281"/>
        <end position="424"/>
    </location>
</feature>
<evidence type="ECO:0000256" key="3">
    <source>
        <dbReference type="ARBA" id="ARBA00022670"/>
    </source>
</evidence>
<evidence type="ECO:0000256" key="17">
    <source>
        <dbReference type="ARBA" id="ARBA00048402"/>
    </source>
</evidence>
<comment type="catalytic activity">
    <reaction evidence="24">
        <text>L-phenylalanine + (9Z)-octadecenoate = N-(9Z-octadecenoyl)-L-phenylalanine + H2O</text>
        <dbReference type="Rhea" id="RHEA:51300"/>
        <dbReference type="ChEBI" id="CHEBI:15377"/>
        <dbReference type="ChEBI" id="CHEBI:30823"/>
        <dbReference type="ChEBI" id="CHEBI:58095"/>
        <dbReference type="ChEBI" id="CHEBI:134020"/>
    </reaction>
    <physiologicalReaction direction="left-to-right" evidence="24">
        <dbReference type="Rhea" id="RHEA:51301"/>
    </physiologicalReaction>
    <physiologicalReaction direction="right-to-left" evidence="24">
        <dbReference type="Rhea" id="RHEA:51302"/>
    </physiologicalReaction>
</comment>
<comment type="catalytic activity">
    <reaction evidence="26">
        <text>N-(9Z-octadecenoyl)-L-lysine + H2O = L-lysine + (9Z)-octadecenoate</text>
        <dbReference type="Rhea" id="RHEA:64192"/>
        <dbReference type="ChEBI" id="CHEBI:15377"/>
        <dbReference type="ChEBI" id="CHEBI:30823"/>
        <dbReference type="ChEBI" id="CHEBI:32551"/>
        <dbReference type="ChEBI" id="CHEBI:149731"/>
    </reaction>
    <physiologicalReaction direction="left-to-right" evidence="26">
        <dbReference type="Rhea" id="RHEA:64193"/>
    </physiologicalReaction>
</comment>
<evidence type="ECO:0000256" key="27">
    <source>
        <dbReference type="PIRSR" id="PIRSR037217-1"/>
    </source>
</evidence>
<comment type="catalytic activity">
    <reaction evidence="25">
        <text>N-(5Z,8Z,11Z,14Z-eicosatetraenoyl)-L-serine + H2O = (5Z,8Z,11Z,14Z)-eicosatetraenoate + L-serine</text>
        <dbReference type="Rhea" id="RHEA:64116"/>
        <dbReference type="ChEBI" id="CHEBI:15377"/>
        <dbReference type="ChEBI" id="CHEBI:32395"/>
        <dbReference type="ChEBI" id="CHEBI:33384"/>
        <dbReference type="ChEBI" id="CHEBI:149697"/>
    </reaction>
    <physiologicalReaction direction="left-to-right" evidence="25">
        <dbReference type="Rhea" id="RHEA:64117"/>
    </physiologicalReaction>
    <physiologicalReaction direction="right-to-left" evidence="25">
        <dbReference type="Rhea" id="RHEA:64118"/>
    </physiologicalReaction>
</comment>
<comment type="catalytic activity">
    <reaction evidence="15">
        <text>N-(9Z-octadecenoyl)-L-methionine + H2O = (9Z)-octadecenoate + L-methionine</text>
        <dbReference type="Rhea" id="RHEA:64144"/>
        <dbReference type="ChEBI" id="CHEBI:15377"/>
        <dbReference type="ChEBI" id="CHEBI:30823"/>
        <dbReference type="ChEBI" id="CHEBI:57844"/>
        <dbReference type="ChEBI" id="CHEBI:149732"/>
    </reaction>
    <physiologicalReaction direction="left-to-right" evidence="15">
        <dbReference type="Rhea" id="RHEA:64145"/>
    </physiologicalReaction>
</comment>
<comment type="catalytic activity">
    <reaction evidence="10">
        <text>N-(4Z,7Z,10Z,13Z,16Z,19Z-docosahexaenoyl)-L-phenylalanine + H2O = (4Z,7Z,10Z,13Z,16Z,19Z)-docosahexaenoate + L-phenylalanine</text>
        <dbReference type="Rhea" id="RHEA:64132"/>
        <dbReference type="ChEBI" id="CHEBI:15377"/>
        <dbReference type="ChEBI" id="CHEBI:58095"/>
        <dbReference type="ChEBI" id="CHEBI:77016"/>
        <dbReference type="ChEBI" id="CHEBI:149701"/>
    </reaction>
    <physiologicalReaction direction="left-to-right" evidence="10">
        <dbReference type="Rhea" id="RHEA:64133"/>
    </physiologicalReaction>
</comment>
<dbReference type="GO" id="GO:0004181">
    <property type="term" value="F:metallocarboxypeptidase activity"/>
    <property type="evidence" value="ECO:0007669"/>
    <property type="project" value="InterPro"/>
</dbReference>
<feature type="active site" description="Proton acceptor" evidence="27">
    <location>
        <position position="231"/>
    </location>
</feature>
<comment type="pathway">
    <text evidence="1">Lipid metabolism; fatty acid metabolism.</text>
</comment>
<dbReference type="FunFam" id="1.10.150.900:FF:000003">
    <property type="entry name" value="N-fatty-acyl-amino acid synthase/hydrolase PM20D1"/>
    <property type="match status" value="1"/>
</dbReference>
<evidence type="ECO:0000256" key="10">
    <source>
        <dbReference type="ARBA" id="ARBA00047567"/>
    </source>
</evidence>
<comment type="catalytic activity">
    <reaction evidence="19">
        <text>N-(9Z-octadecenoyl)-L-serine + H2O = L-serine + (9Z)-octadecenoate</text>
        <dbReference type="Rhea" id="RHEA:51352"/>
        <dbReference type="ChEBI" id="CHEBI:15377"/>
        <dbReference type="ChEBI" id="CHEBI:30823"/>
        <dbReference type="ChEBI" id="CHEBI:33384"/>
        <dbReference type="ChEBI" id="CHEBI:134031"/>
    </reaction>
    <physiologicalReaction direction="left-to-right" evidence="19">
        <dbReference type="Rhea" id="RHEA:51353"/>
    </physiologicalReaction>
</comment>
<dbReference type="Gene3D" id="3.30.70.360">
    <property type="match status" value="1"/>
</dbReference>
<comment type="function">
    <text evidence="8">Secreted enzyme that regulates the endogenous N-fatty acyl amino acid (NAAs) tissue and circulating levels by functioning as a bidirectional NAA synthase/hydrolase. It condenses free fatty acids and free amino acids to generate NAAs and bidirectionally catalyzes the reverse hydrolysis reaction. Some of these NAAs stimulate oxidative metabolism via mitochondrial uncoupling, increasing energy expenditure in a UPC1-independent manner. Thereby, this secreted protein may indirectly regulate whole body energy expenditure. PM20D1 circulates in tight association with both low- and high-density (LDL and HDL,respectively) lipoprotein particles.</text>
</comment>
<evidence type="ECO:0000256" key="23">
    <source>
        <dbReference type="ARBA" id="ARBA00048840"/>
    </source>
</evidence>
<comment type="catalytic activity">
    <reaction evidence="21">
        <text>N-(9Z-octadecenoyl)-L-tryptophan + H2O = L-tryptophan + (9Z)-octadecenoate</text>
        <dbReference type="Rhea" id="RHEA:64176"/>
        <dbReference type="ChEBI" id="CHEBI:15377"/>
        <dbReference type="ChEBI" id="CHEBI:30823"/>
        <dbReference type="ChEBI" id="CHEBI:57912"/>
        <dbReference type="ChEBI" id="CHEBI:149733"/>
    </reaction>
    <physiologicalReaction direction="left-to-right" evidence="21">
        <dbReference type="Rhea" id="RHEA:64177"/>
    </physiologicalReaction>
</comment>
<evidence type="ECO:0000313" key="31">
    <source>
        <dbReference type="EMBL" id="KAK3917035.1"/>
    </source>
</evidence>
<keyword evidence="29" id="KW-0472">Membrane</keyword>
<evidence type="ECO:0000256" key="25">
    <source>
        <dbReference type="ARBA" id="ARBA00049100"/>
    </source>
</evidence>
<dbReference type="GO" id="GO:0043605">
    <property type="term" value="P:amide catabolic process"/>
    <property type="evidence" value="ECO:0007669"/>
    <property type="project" value="UniProtKB-ARBA"/>
</dbReference>
<dbReference type="GO" id="GO:1990845">
    <property type="term" value="P:adaptive thermogenesis"/>
    <property type="evidence" value="ECO:0007669"/>
    <property type="project" value="UniProtKB-ARBA"/>
</dbReference>
<dbReference type="InterPro" id="IPR036264">
    <property type="entry name" value="Bact_exopeptidase_dim_dom"/>
</dbReference>
<evidence type="ECO:0000256" key="24">
    <source>
        <dbReference type="ARBA" id="ARBA00048879"/>
    </source>
</evidence>
<feature type="binding site" evidence="28">
    <location>
        <position position="258"/>
    </location>
    <ligand>
        <name>Zn(2+)</name>
        <dbReference type="ChEBI" id="CHEBI:29105"/>
        <label>2</label>
    </ligand>
</feature>
<comment type="catalytic activity">
    <reaction evidence="11">
        <text>N-octadecanoyl-L-phenylalanine + H2O = octadecanoate + L-phenylalanine</text>
        <dbReference type="Rhea" id="RHEA:64128"/>
        <dbReference type="ChEBI" id="CHEBI:15377"/>
        <dbReference type="ChEBI" id="CHEBI:25629"/>
        <dbReference type="ChEBI" id="CHEBI:58095"/>
        <dbReference type="ChEBI" id="CHEBI:149700"/>
    </reaction>
    <physiologicalReaction direction="left-to-right" evidence="11">
        <dbReference type="Rhea" id="RHEA:64129"/>
    </physiologicalReaction>
</comment>
<evidence type="ECO:0000256" key="26">
    <source>
        <dbReference type="ARBA" id="ARBA00049457"/>
    </source>
</evidence>
<comment type="catalytic activity">
    <reaction evidence="18">
        <text>an N-acyl-L-amino acid + H2O = an L-alpha-amino acid + a carboxylate</text>
        <dbReference type="Rhea" id="RHEA:15565"/>
        <dbReference type="ChEBI" id="CHEBI:15377"/>
        <dbReference type="ChEBI" id="CHEBI:29067"/>
        <dbReference type="ChEBI" id="CHEBI:59869"/>
        <dbReference type="ChEBI" id="CHEBI:59874"/>
        <dbReference type="EC" id="3.5.1.14"/>
    </reaction>
    <physiologicalReaction direction="left-to-right" evidence="18">
        <dbReference type="Rhea" id="RHEA:15566"/>
    </physiologicalReaction>
    <physiologicalReaction direction="right-to-left" evidence="18">
        <dbReference type="Rhea" id="RHEA:15567"/>
    </physiologicalReaction>
</comment>
<evidence type="ECO:0000256" key="14">
    <source>
        <dbReference type="ARBA" id="ARBA00047879"/>
    </source>
</evidence>
<keyword evidence="3" id="KW-0645">Protease</keyword>
<organism evidence="31 32">
    <name type="scientific">Frankliniella fusca</name>
    <dbReference type="NCBI Taxonomy" id="407009"/>
    <lineage>
        <taxon>Eukaryota</taxon>
        <taxon>Metazoa</taxon>
        <taxon>Ecdysozoa</taxon>
        <taxon>Arthropoda</taxon>
        <taxon>Hexapoda</taxon>
        <taxon>Insecta</taxon>
        <taxon>Pterygota</taxon>
        <taxon>Neoptera</taxon>
        <taxon>Paraneoptera</taxon>
        <taxon>Thysanoptera</taxon>
        <taxon>Terebrantia</taxon>
        <taxon>Thripoidea</taxon>
        <taxon>Thripidae</taxon>
        <taxon>Frankliniella</taxon>
    </lineage>
</organism>
<keyword evidence="29" id="KW-0812">Transmembrane</keyword>
<dbReference type="Pfam" id="PF01546">
    <property type="entry name" value="Peptidase_M20"/>
    <property type="match status" value="1"/>
</dbReference>
<evidence type="ECO:0000256" key="13">
    <source>
        <dbReference type="ARBA" id="ARBA00047874"/>
    </source>
</evidence>
<evidence type="ECO:0000259" key="30">
    <source>
        <dbReference type="Pfam" id="PF07687"/>
    </source>
</evidence>
<dbReference type="FunFam" id="3.40.630.10:FF:000027">
    <property type="entry name" value="N-fatty-acyl-amino acid synthase/hydrolase PM20D1"/>
    <property type="match status" value="1"/>
</dbReference>
<dbReference type="InterPro" id="IPR011650">
    <property type="entry name" value="Peptidase_M20_dimer"/>
</dbReference>
<reference evidence="31" key="1">
    <citation type="submission" date="2021-07" db="EMBL/GenBank/DDBJ databases">
        <authorList>
            <person name="Catto M.A."/>
            <person name="Jacobson A."/>
            <person name="Kennedy G."/>
            <person name="Labadie P."/>
            <person name="Hunt B.G."/>
            <person name="Srinivasan R."/>
        </authorList>
    </citation>
    <scope>NUCLEOTIDE SEQUENCE</scope>
    <source>
        <strain evidence="31">PL_HMW_Pooled</strain>
        <tissue evidence="31">Head</tissue>
    </source>
</reference>
<dbReference type="GO" id="GO:0004046">
    <property type="term" value="F:aminoacylase activity"/>
    <property type="evidence" value="ECO:0007669"/>
    <property type="project" value="UniProtKB-EC"/>
</dbReference>
<dbReference type="GO" id="GO:0006508">
    <property type="term" value="P:proteolysis"/>
    <property type="evidence" value="ECO:0007669"/>
    <property type="project" value="UniProtKB-KW"/>
</dbReference>
<evidence type="ECO:0000256" key="1">
    <source>
        <dbReference type="ARBA" id="ARBA00004872"/>
    </source>
</evidence>
<accession>A0AAE1H942</accession>
<dbReference type="Gene3D" id="3.40.630.10">
    <property type="entry name" value="Zn peptidases"/>
    <property type="match status" value="1"/>
</dbReference>
<dbReference type="SUPFAM" id="SSF53187">
    <property type="entry name" value="Zn-dependent exopeptidases"/>
    <property type="match status" value="1"/>
</dbReference>
<dbReference type="GO" id="GO:0005576">
    <property type="term" value="C:extracellular region"/>
    <property type="evidence" value="ECO:0007669"/>
    <property type="project" value="UniProtKB-ARBA"/>
</dbReference>
<evidence type="ECO:0000256" key="8">
    <source>
        <dbReference type="ARBA" id="ARBA00046147"/>
    </source>
</evidence>
<evidence type="ECO:0000256" key="11">
    <source>
        <dbReference type="ARBA" id="ARBA00047723"/>
    </source>
</evidence>
<evidence type="ECO:0000256" key="5">
    <source>
        <dbReference type="ARBA" id="ARBA00022801"/>
    </source>
</evidence>
<evidence type="ECO:0000256" key="16">
    <source>
        <dbReference type="ARBA" id="ARBA00048380"/>
    </source>
</evidence>
<proteinExistence type="inferred from homology"/>
<dbReference type="Proteomes" id="UP001219518">
    <property type="component" value="Unassembled WGS sequence"/>
</dbReference>
<dbReference type="GO" id="GO:0006629">
    <property type="term" value="P:lipid metabolic process"/>
    <property type="evidence" value="ECO:0007669"/>
    <property type="project" value="UniProtKB-ARBA"/>
</dbReference>
<feature type="active site" evidence="27">
    <location>
        <position position="166"/>
    </location>
</feature>